<dbReference type="GO" id="GO:0005576">
    <property type="term" value="C:extracellular region"/>
    <property type="evidence" value="ECO:0007669"/>
    <property type="project" value="UniProtKB-SubCell"/>
</dbReference>
<evidence type="ECO:0000256" key="3">
    <source>
        <dbReference type="ARBA" id="ARBA00022525"/>
    </source>
</evidence>
<comment type="similarity">
    <text evidence="2 10 11">Belongs to the peptidase S8 family.</text>
</comment>
<evidence type="ECO:0000256" key="1">
    <source>
        <dbReference type="ARBA" id="ARBA00004613"/>
    </source>
</evidence>
<evidence type="ECO:0000313" key="13">
    <source>
        <dbReference type="EMBL" id="GHE44247.1"/>
    </source>
</evidence>
<accession>A0A918ZBC8</accession>
<dbReference type="CDD" id="cd07496">
    <property type="entry name" value="Peptidases_S8_13"/>
    <property type="match status" value="1"/>
</dbReference>
<dbReference type="PROSITE" id="PS51829">
    <property type="entry name" value="P_HOMO_B"/>
    <property type="match status" value="1"/>
</dbReference>
<dbReference type="PANTHER" id="PTHR43806">
    <property type="entry name" value="PEPTIDASE S8"/>
    <property type="match status" value="1"/>
</dbReference>
<dbReference type="Pfam" id="PF01483">
    <property type="entry name" value="P_proprotein"/>
    <property type="match status" value="1"/>
</dbReference>
<evidence type="ECO:0000256" key="9">
    <source>
        <dbReference type="PIRSR" id="PIRSR615500-1"/>
    </source>
</evidence>
<evidence type="ECO:0000256" key="6">
    <source>
        <dbReference type="ARBA" id="ARBA00022801"/>
    </source>
</evidence>
<feature type="active site" description="Charge relay system" evidence="9 10">
    <location>
        <position position="195"/>
    </location>
</feature>
<reference evidence="13" key="1">
    <citation type="journal article" date="2014" name="Int. J. Syst. Evol. Microbiol.">
        <title>Complete genome sequence of Corynebacterium casei LMG S-19264T (=DSM 44701T), isolated from a smear-ripened cheese.</title>
        <authorList>
            <consortium name="US DOE Joint Genome Institute (JGI-PGF)"/>
            <person name="Walter F."/>
            <person name="Albersmeier A."/>
            <person name="Kalinowski J."/>
            <person name="Ruckert C."/>
        </authorList>
    </citation>
    <scope>NUCLEOTIDE SEQUENCE</scope>
    <source>
        <strain evidence="13">KCTC 32020</strain>
    </source>
</reference>
<dbReference type="SUPFAM" id="SSF49785">
    <property type="entry name" value="Galactose-binding domain-like"/>
    <property type="match status" value="1"/>
</dbReference>
<evidence type="ECO:0000256" key="11">
    <source>
        <dbReference type="RuleBase" id="RU003355"/>
    </source>
</evidence>
<dbReference type="EMBL" id="BNCF01000022">
    <property type="protein sequence ID" value="GHE44247.1"/>
    <property type="molecule type" value="Genomic_DNA"/>
</dbReference>
<dbReference type="PRINTS" id="PR00723">
    <property type="entry name" value="SUBTILISIN"/>
</dbReference>
<evidence type="ECO:0000256" key="4">
    <source>
        <dbReference type="ARBA" id="ARBA00022670"/>
    </source>
</evidence>
<evidence type="ECO:0000256" key="8">
    <source>
        <dbReference type="ARBA" id="ARBA00023145"/>
    </source>
</evidence>
<keyword evidence="8" id="KW-0865">Zymogen</keyword>
<dbReference type="InterPro" id="IPR023827">
    <property type="entry name" value="Peptidase_S8_Asp-AS"/>
</dbReference>
<keyword evidence="14" id="KW-1185">Reference proteome</keyword>
<feature type="active site" description="Charge relay system" evidence="9 10">
    <location>
        <position position="367"/>
    </location>
</feature>
<dbReference type="Gene3D" id="3.40.50.200">
    <property type="entry name" value="Peptidase S8/S53 domain"/>
    <property type="match status" value="1"/>
</dbReference>
<dbReference type="PROSITE" id="PS00137">
    <property type="entry name" value="SUBTILASE_HIS"/>
    <property type="match status" value="1"/>
</dbReference>
<evidence type="ECO:0000259" key="12">
    <source>
        <dbReference type="PROSITE" id="PS51829"/>
    </source>
</evidence>
<keyword evidence="3" id="KW-0964">Secreted</keyword>
<dbReference type="InterPro" id="IPR015500">
    <property type="entry name" value="Peptidase_S8_subtilisin-rel"/>
</dbReference>
<keyword evidence="7 10" id="KW-0720">Serine protease</keyword>
<dbReference type="InterPro" id="IPR036852">
    <property type="entry name" value="Peptidase_S8/S53_dom_sf"/>
</dbReference>
<keyword evidence="4 10" id="KW-0645">Protease</keyword>
<dbReference type="PANTHER" id="PTHR43806:SF11">
    <property type="entry name" value="CEREVISIN-RELATED"/>
    <property type="match status" value="1"/>
</dbReference>
<dbReference type="FunFam" id="3.40.50.200:FF:000022">
    <property type="entry name" value="Extracellular protease"/>
    <property type="match status" value="1"/>
</dbReference>
<name>A0A918ZBC8_9GAMM</name>
<dbReference type="GO" id="GO:0006508">
    <property type="term" value="P:proteolysis"/>
    <property type="evidence" value="ECO:0007669"/>
    <property type="project" value="UniProtKB-KW"/>
</dbReference>
<dbReference type="InterPro" id="IPR023828">
    <property type="entry name" value="Peptidase_S8_Ser-AS"/>
</dbReference>
<keyword evidence="6 10" id="KW-0378">Hydrolase</keyword>
<dbReference type="Pfam" id="PF00082">
    <property type="entry name" value="Peptidase_S8"/>
    <property type="match status" value="1"/>
</dbReference>
<evidence type="ECO:0000256" key="10">
    <source>
        <dbReference type="PROSITE-ProRule" id="PRU01240"/>
    </source>
</evidence>
<dbReference type="AlphaFoldDB" id="A0A918ZBC8"/>
<feature type="domain" description="P/Homo B" evidence="12">
    <location>
        <begin position="435"/>
        <end position="552"/>
    </location>
</feature>
<keyword evidence="5" id="KW-0732">Signal</keyword>
<dbReference type="InterPro" id="IPR000209">
    <property type="entry name" value="Peptidase_S8/S53_dom"/>
</dbReference>
<dbReference type="InterPro" id="IPR034176">
    <property type="entry name" value="Peptidases_S8_13"/>
</dbReference>
<reference evidence="13" key="2">
    <citation type="submission" date="2020-09" db="EMBL/GenBank/DDBJ databases">
        <authorList>
            <person name="Sun Q."/>
            <person name="Kim S."/>
        </authorList>
    </citation>
    <scope>NUCLEOTIDE SEQUENCE</scope>
    <source>
        <strain evidence="13">KCTC 32020</strain>
    </source>
</reference>
<dbReference type="InterPro" id="IPR008979">
    <property type="entry name" value="Galactose-bd-like_sf"/>
</dbReference>
<dbReference type="PROSITE" id="PS51892">
    <property type="entry name" value="SUBTILASE"/>
    <property type="match status" value="1"/>
</dbReference>
<evidence type="ECO:0000256" key="5">
    <source>
        <dbReference type="ARBA" id="ARBA00022729"/>
    </source>
</evidence>
<dbReference type="InterPro" id="IPR022398">
    <property type="entry name" value="Peptidase_S8_His-AS"/>
</dbReference>
<organism evidence="13 14">
    <name type="scientific">Vulcaniibacterium thermophilum</name>
    <dbReference type="NCBI Taxonomy" id="1169913"/>
    <lineage>
        <taxon>Bacteria</taxon>
        <taxon>Pseudomonadati</taxon>
        <taxon>Pseudomonadota</taxon>
        <taxon>Gammaproteobacteria</taxon>
        <taxon>Lysobacterales</taxon>
        <taxon>Lysobacteraceae</taxon>
        <taxon>Vulcaniibacterium</taxon>
    </lineage>
</organism>
<dbReference type="PROSITE" id="PS00136">
    <property type="entry name" value="SUBTILASE_ASP"/>
    <property type="match status" value="1"/>
</dbReference>
<evidence type="ECO:0000313" key="14">
    <source>
        <dbReference type="Proteomes" id="UP000636453"/>
    </source>
</evidence>
<protein>
    <submittedName>
        <fullName evidence="13">Extracellular protease</fullName>
    </submittedName>
</protein>
<dbReference type="Gene3D" id="2.60.120.260">
    <property type="entry name" value="Galactose-binding domain-like"/>
    <property type="match status" value="1"/>
</dbReference>
<evidence type="ECO:0000256" key="7">
    <source>
        <dbReference type="ARBA" id="ARBA00022825"/>
    </source>
</evidence>
<sequence>MQSQPSFDRFIVKYRDGSAEQVNPAMLGQRLGAAGAALGGRGVRLQHLRRTALGSDVIKADRKLDRAEAETLMRQIAANPNVEYVEPDRLMKPVLTPNDTSYNQQWGYFDADAGIRANTAWDLANGSGIIVAVLDTGITNHSDLNANVIAGYDFINDTFVSRDGNGRDSDPSDPGDWYASGECGAGVPGSNSSWHGTHVAGTVGAVTNNAKGVAGTAFGAKIMPVRVLGRCGGYTSDIADAIVWASGGTVSGVPAVSQRAHVINLSLGGSGACDTTTQNAINGAVSRGTVVVVAAGNSNADASNFSPASCNNVITVASVTSSSSRSSFSNYGAKIDVSAPGSSILSTLNSGTTSPSTESYASYNGTSMAAPHVAGTVALVQSRRLALGQPLLSPSEVESLLKSTAYPLAGSCSGGCGAGIIDARRAVESAGGGGGGGGTTTYTNSADYTISDLATVESPISVSGRSGNAPSSTPVAVDIRHTYRGDLVIDLVAPDGSTYRLKNSSGSDSADNVITTYNVNLSTETINGTWKLRVRDVYSGDTGYINSWSITF</sequence>
<feature type="active site" description="Charge relay system" evidence="9 10">
    <location>
        <position position="135"/>
    </location>
</feature>
<evidence type="ECO:0000256" key="2">
    <source>
        <dbReference type="ARBA" id="ARBA00011073"/>
    </source>
</evidence>
<proteinExistence type="inferred from homology"/>
<gene>
    <name evidence="13" type="ORF">GCM10007167_27510</name>
</gene>
<dbReference type="PROSITE" id="PS00138">
    <property type="entry name" value="SUBTILASE_SER"/>
    <property type="match status" value="1"/>
</dbReference>
<dbReference type="SUPFAM" id="SSF52743">
    <property type="entry name" value="Subtilisin-like"/>
    <property type="match status" value="1"/>
</dbReference>
<dbReference type="InterPro" id="IPR050131">
    <property type="entry name" value="Peptidase_S8_subtilisin-like"/>
</dbReference>
<dbReference type="GO" id="GO:0004252">
    <property type="term" value="F:serine-type endopeptidase activity"/>
    <property type="evidence" value="ECO:0007669"/>
    <property type="project" value="UniProtKB-UniRule"/>
</dbReference>
<comment type="caution">
    <text evidence="13">The sequence shown here is derived from an EMBL/GenBank/DDBJ whole genome shotgun (WGS) entry which is preliminary data.</text>
</comment>
<comment type="subcellular location">
    <subcellularLocation>
        <location evidence="1">Secreted</location>
    </subcellularLocation>
</comment>
<dbReference type="InterPro" id="IPR002884">
    <property type="entry name" value="P_dom"/>
</dbReference>
<dbReference type="Proteomes" id="UP000636453">
    <property type="component" value="Unassembled WGS sequence"/>
</dbReference>